<evidence type="ECO:0000256" key="1">
    <source>
        <dbReference type="SAM" id="MobiDB-lite"/>
    </source>
</evidence>
<dbReference type="RefSeq" id="XP_009823380.1">
    <property type="nucleotide sequence ID" value="XM_009825078.1"/>
</dbReference>
<dbReference type="EMBL" id="KI913116">
    <property type="protein sequence ID" value="ETV86581.1"/>
    <property type="molecule type" value="Genomic_DNA"/>
</dbReference>
<dbReference type="PANTHER" id="PTHR33939">
    <property type="entry name" value="PROTEIN CBG22215"/>
    <property type="match status" value="1"/>
</dbReference>
<dbReference type="OrthoDB" id="78393at2759"/>
<dbReference type="InterPro" id="IPR036397">
    <property type="entry name" value="RNaseH_sf"/>
</dbReference>
<dbReference type="PANTHER" id="PTHR33939:SF1">
    <property type="entry name" value="DUF4371 DOMAIN-CONTAINING PROTEIN"/>
    <property type="match status" value="1"/>
</dbReference>
<reference evidence="2" key="1">
    <citation type="submission" date="2013-12" db="EMBL/GenBank/DDBJ databases">
        <title>The Genome Sequence of Aphanomyces astaci APO3.</title>
        <authorList>
            <consortium name="The Broad Institute Genomics Platform"/>
            <person name="Russ C."/>
            <person name="Tyler B."/>
            <person name="van West P."/>
            <person name="Dieguez-Uribeondo J."/>
            <person name="Young S.K."/>
            <person name="Zeng Q."/>
            <person name="Gargeya S."/>
            <person name="Fitzgerald M."/>
            <person name="Abouelleil A."/>
            <person name="Alvarado L."/>
            <person name="Chapman S.B."/>
            <person name="Gainer-Dewar J."/>
            <person name="Goldberg J."/>
            <person name="Griggs A."/>
            <person name="Gujja S."/>
            <person name="Hansen M."/>
            <person name="Howarth C."/>
            <person name="Imamovic A."/>
            <person name="Ireland A."/>
            <person name="Larimer J."/>
            <person name="McCowan C."/>
            <person name="Murphy C."/>
            <person name="Pearson M."/>
            <person name="Poon T.W."/>
            <person name="Priest M."/>
            <person name="Roberts A."/>
            <person name="Saif S."/>
            <person name="Shea T."/>
            <person name="Sykes S."/>
            <person name="Wortman J."/>
            <person name="Nusbaum C."/>
            <person name="Birren B."/>
        </authorList>
    </citation>
    <scope>NUCLEOTIDE SEQUENCE [LARGE SCALE GENOMIC DNA]</scope>
    <source>
        <strain evidence="2">APO3</strain>
    </source>
</reference>
<protein>
    <recommendedName>
        <fullName evidence="3">Tc1-like transposase DDE domain-containing protein</fullName>
    </recommendedName>
</protein>
<dbReference type="Gene3D" id="3.30.420.10">
    <property type="entry name" value="Ribonuclease H-like superfamily/Ribonuclease H"/>
    <property type="match status" value="1"/>
</dbReference>
<dbReference type="AlphaFoldDB" id="W4H4S0"/>
<gene>
    <name evidence="2" type="ORF">H257_01734</name>
</gene>
<feature type="compositionally biased region" description="Acidic residues" evidence="1">
    <location>
        <begin position="446"/>
        <end position="465"/>
    </location>
</feature>
<proteinExistence type="predicted"/>
<evidence type="ECO:0008006" key="3">
    <source>
        <dbReference type="Google" id="ProtNLM"/>
    </source>
</evidence>
<dbReference type="GeneID" id="20803730"/>
<sequence length="465" mass="52629">MNPSIASCFAFVKEARHRTLTREERLDILRLHAYFRSQGTKAAAAKVAELLGRGLGVVKEVWREYLQSRSVTVAVPPSNTTTHSTTVPRTKQVVSMVQAFVRGRRATRTRTTAVDIVIFLREICVLDFDLEDKKVYSLHLRSVQRFLKYQGYERGNKKGLSSYHLSKKNTVTRDLYVQRMHPHVGSASRPAIVYTAESFVHHHYKCHNQSLYDPSDVLDVAPKEKHKGRRYCFIAAILDSPTMDSRVMALDIFTGGTTLAKEPKDYHGMFDHAYYVCWFQRLLDELEEIRVSNALIVMDNAKDHKGRPSNTPQSRHRKEVLIAACTMYGIPVTGTEFKSLLWEKLAAYIETNVLPVVMTMASERGHTVVYTPPHHSDLQPIEMIWALVKGDVGRQYTDMTKFPEVKTRLVAAFAKLTPHAIQGCVKVAEGSLHMLHEHLQQIDRLESDEESSAGSESDDGGSDSD</sequence>
<dbReference type="VEuPathDB" id="FungiDB:H257_01734"/>
<dbReference type="GO" id="GO:0003676">
    <property type="term" value="F:nucleic acid binding"/>
    <property type="evidence" value="ECO:0007669"/>
    <property type="project" value="InterPro"/>
</dbReference>
<feature type="region of interest" description="Disordered" evidence="1">
    <location>
        <begin position="444"/>
        <end position="465"/>
    </location>
</feature>
<accession>W4H4S0</accession>
<evidence type="ECO:0000313" key="2">
    <source>
        <dbReference type="EMBL" id="ETV86581.1"/>
    </source>
</evidence>
<organism evidence="2">
    <name type="scientific">Aphanomyces astaci</name>
    <name type="common">Crayfish plague agent</name>
    <dbReference type="NCBI Taxonomy" id="112090"/>
    <lineage>
        <taxon>Eukaryota</taxon>
        <taxon>Sar</taxon>
        <taxon>Stramenopiles</taxon>
        <taxon>Oomycota</taxon>
        <taxon>Saprolegniomycetes</taxon>
        <taxon>Saprolegniales</taxon>
        <taxon>Verrucalvaceae</taxon>
        <taxon>Aphanomyces</taxon>
    </lineage>
</organism>
<name>W4H4S0_APHAT</name>